<sequence length="315" mass="34967">MRASRKTVVLAKIEDTYGVDALPDPTNDAIQVVSADPSPDYKFLENNELSPTLSRRPGMSAGGTWKIDIKVKLRGSGDKTKEPRIGRLIEACSFKKEVLDSDGDGYTDTYKYTPISSLDSQKSLTIYLYKDGELYKFVGCKGDISLDAEVREFSEVTFSFVGKLLERVEAPVPDVTYEVTKPVVFKDAMCKIDDTFAPRFSKVSIGLNNTITAVDDANSSDGIWKVFITDRKPSGSFDPLATLPSEYDFLTKFENGDVATLNFTLGQEEGNKVVVTSKIQFSDYKFSDKDGVLTNDMTFNLVTENGDDELIIEFK</sequence>
<dbReference type="OrthoDB" id="6147138at2"/>
<evidence type="ECO:0000313" key="2">
    <source>
        <dbReference type="Proteomes" id="UP000317315"/>
    </source>
</evidence>
<dbReference type="Pfam" id="PF18906">
    <property type="entry name" value="Phage_tube_2"/>
    <property type="match status" value="1"/>
</dbReference>
<name>A0A521CRC3_9BACT</name>
<dbReference type="EMBL" id="FXTM01000014">
    <property type="protein sequence ID" value="SMO61958.1"/>
    <property type="molecule type" value="Genomic_DNA"/>
</dbReference>
<dbReference type="InterPro" id="IPR044000">
    <property type="entry name" value="Phage_tube_2"/>
</dbReference>
<proteinExistence type="predicted"/>
<protein>
    <submittedName>
        <fullName evidence="1">Uncharacterized protein</fullName>
    </submittedName>
</protein>
<evidence type="ECO:0000313" key="1">
    <source>
        <dbReference type="EMBL" id="SMO61958.1"/>
    </source>
</evidence>
<organism evidence="1 2">
    <name type="scientific">Balnearium lithotrophicum</name>
    <dbReference type="NCBI Taxonomy" id="223788"/>
    <lineage>
        <taxon>Bacteria</taxon>
        <taxon>Pseudomonadati</taxon>
        <taxon>Aquificota</taxon>
        <taxon>Aquificia</taxon>
        <taxon>Desulfurobacteriales</taxon>
        <taxon>Desulfurobacteriaceae</taxon>
        <taxon>Balnearium</taxon>
    </lineage>
</organism>
<dbReference type="RefSeq" id="WP_142935693.1">
    <property type="nucleotide sequence ID" value="NZ_FXTM01000014.1"/>
</dbReference>
<dbReference type="AlphaFoldDB" id="A0A521CRC3"/>
<gene>
    <name evidence="1" type="ORF">SAMN06269117_11460</name>
</gene>
<keyword evidence="2" id="KW-1185">Reference proteome</keyword>
<dbReference type="Proteomes" id="UP000317315">
    <property type="component" value="Unassembled WGS sequence"/>
</dbReference>
<accession>A0A521CRC3</accession>
<reference evidence="1 2" key="1">
    <citation type="submission" date="2017-05" db="EMBL/GenBank/DDBJ databases">
        <authorList>
            <person name="Varghese N."/>
            <person name="Submissions S."/>
        </authorList>
    </citation>
    <scope>NUCLEOTIDE SEQUENCE [LARGE SCALE GENOMIC DNA]</scope>
    <source>
        <strain evidence="1 2">DSM 16304</strain>
    </source>
</reference>